<evidence type="ECO:0000313" key="6">
    <source>
        <dbReference type="Proteomes" id="UP000541444"/>
    </source>
</evidence>
<dbReference type="EMBL" id="JACGCM010001948">
    <property type="protein sequence ID" value="KAF6146965.1"/>
    <property type="molecule type" value="Genomic_DNA"/>
</dbReference>
<comment type="caution">
    <text evidence="5">The sequence shown here is derived from an EMBL/GenBank/DDBJ whole genome shotgun (WGS) entry which is preliminary data.</text>
</comment>
<organism evidence="5 6">
    <name type="scientific">Kingdonia uniflora</name>
    <dbReference type="NCBI Taxonomy" id="39325"/>
    <lineage>
        <taxon>Eukaryota</taxon>
        <taxon>Viridiplantae</taxon>
        <taxon>Streptophyta</taxon>
        <taxon>Embryophyta</taxon>
        <taxon>Tracheophyta</taxon>
        <taxon>Spermatophyta</taxon>
        <taxon>Magnoliopsida</taxon>
        <taxon>Ranunculales</taxon>
        <taxon>Circaeasteraceae</taxon>
        <taxon>Kingdonia</taxon>
    </lineage>
</organism>
<name>A0A7J7LWH0_9MAGN</name>
<dbReference type="Proteomes" id="UP000541444">
    <property type="component" value="Unassembled WGS sequence"/>
</dbReference>
<dbReference type="PANTHER" id="PTHR31636">
    <property type="entry name" value="OSJNBA0084A10.13 PROTEIN-RELATED"/>
    <property type="match status" value="1"/>
</dbReference>
<evidence type="ECO:0000256" key="4">
    <source>
        <dbReference type="SAM" id="MobiDB-lite"/>
    </source>
</evidence>
<dbReference type="InterPro" id="IPR005202">
    <property type="entry name" value="TF_GRAS"/>
</dbReference>
<evidence type="ECO:0000256" key="3">
    <source>
        <dbReference type="PROSITE-ProRule" id="PRU01191"/>
    </source>
</evidence>
<evidence type="ECO:0000256" key="2">
    <source>
        <dbReference type="ARBA" id="ARBA00023163"/>
    </source>
</evidence>
<comment type="similarity">
    <text evidence="3">Belongs to the GRAS family.</text>
</comment>
<gene>
    <name evidence="5" type="ORF">GIB67_036684</name>
</gene>
<evidence type="ECO:0008006" key="7">
    <source>
        <dbReference type="Google" id="ProtNLM"/>
    </source>
</evidence>
<feature type="short sequence motif" description="VHIID" evidence="3">
    <location>
        <begin position="258"/>
        <end position="262"/>
    </location>
</feature>
<comment type="caution">
    <text evidence="3">Lacks conserved residue(s) required for the propagation of feature annotation.</text>
</comment>
<feature type="compositionally biased region" description="Polar residues" evidence="4">
    <location>
        <begin position="122"/>
        <end position="135"/>
    </location>
</feature>
<evidence type="ECO:0000313" key="5">
    <source>
        <dbReference type="EMBL" id="KAF6146965.1"/>
    </source>
</evidence>
<keyword evidence="6" id="KW-1185">Reference proteome</keyword>
<reference evidence="5 6" key="1">
    <citation type="journal article" date="2020" name="IScience">
        <title>Genome Sequencing of the Endangered Kingdonia uniflora (Circaeasteraceae, Ranunculales) Reveals Potential Mechanisms of Evolutionary Specialization.</title>
        <authorList>
            <person name="Sun Y."/>
            <person name="Deng T."/>
            <person name="Zhang A."/>
            <person name="Moore M.J."/>
            <person name="Landis J.B."/>
            <person name="Lin N."/>
            <person name="Zhang H."/>
            <person name="Zhang X."/>
            <person name="Huang J."/>
            <person name="Zhang X."/>
            <person name="Sun H."/>
            <person name="Wang H."/>
        </authorList>
    </citation>
    <scope>NUCLEOTIDE SEQUENCE [LARGE SCALE GENOMIC DNA]</scope>
    <source>
        <strain evidence="5">TB1705</strain>
        <tissue evidence="5">Leaf</tissue>
    </source>
</reference>
<dbReference type="Pfam" id="PF03514">
    <property type="entry name" value="GRAS"/>
    <property type="match status" value="1"/>
</dbReference>
<keyword evidence="2" id="KW-0804">Transcription</keyword>
<dbReference type="PROSITE" id="PS50985">
    <property type="entry name" value="GRAS"/>
    <property type="match status" value="1"/>
</dbReference>
<feature type="region of interest" description="Disordered" evidence="4">
    <location>
        <begin position="111"/>
        <end position="135"/>
    </location>
</feature>
<accession>A0A7J7LWH0</accession>
<evidence type="ECO:0000256" key="1">
    <source>
        <dbReference type="ARBA" id="ARBA00023015"/>
    </source>
</evidence>
<dbReference type="OrthoDB" id="1935022at2759"/>
<keyword evidence="1" id="KW-0805">Transcription regulation</keyword>
<proteinExistence type="inferred from homology"/>
<feature type="region of interest" description="Leucine repeat II (LRII)" evidence="3">
    <location>
        <begin position="307"/>
        <end position="339"/>
    </location>
</feature>
<sequence length="521" mass="59132">MQSQPSWSFYNIVDMDIDMCDFEFSSSFTTTDDSSDVSSNPIFFSSFPDDVQFVYPLEQYSPYVEDLDAFGNDQFSGVELEDVYKWMEGSESGSPLEQHSIEGSENTFSLHQHSADDENERSLGSSNKYSETSPDVSSVVQPSIVFPNDDIEVDNQLSILHLLKAYGEAMENGVTELADVILRRIREKSSPIGTTVERLAYYLFQAMDKQGDYLKQESFKNYEAAFKAFYQIFPYGKFAHLTANMSILEAIPDDVETIHIIDLDIGDGIQWPPVIEAIGCRRSLRLTSISWNEGSFDSVPTQLRFEETKRRLQNYAQSCGVKLKVEEMSMEELVSEIAKTKKRGRGREWLAFNCATALPHLGSRCRSRKQVMEFLEVAKELINSTNGTMTLGDGTGLEERMRNLREFGSFFDGYLLHSHALLESVELQFPSHLNEARTAMESLFIAPYVSLNACFRSWEETKLGSSLESGLGLKGLRFSKENLLQAHEMVRGSQYEVKVEDENVAILNWRGTPLVRVSTWR</sequence>
<feature type="region of interest" description="SAW" evidence="3">
    <location>
        <begin position="453"/>
        <end position="521"/>
    </location>
</feature>
<dbReference type="AlphaFoldDB" id="A0A7J7LWH0"/>
<protein>
    <recommendedName>
        <fullName evidence="7">Nodulation signaling pathway 2-like protein</fullName>
    </recommendedName>
</protein>